<reference evidence="5 6" key="1">
    <citation type="journal article" date="2014" name="PLoS ONE">
        <title>Genome Sequence of Candidatus Nitrososphaera evergladensis from Group I.1b Enriched from Everglades Soil Reveals Novel Genomic Features of the Ammonia-Oxidizing Archaea.</title>
        <authorList>
            <person name="Zhalnina K.V."/>
            <person name="Dias R."/>
            <person name="Leonard M.T."/>
            <person name="Dorr de Quadros P."/>
            <person name="Camargo F.A."/>
            <person name="Drew J.C."/>
            <person name="Farmerie W.G."/>
            <person name="Daroub S.H."/>
            <person name="Triplett E.W."/>
        </authorList>
    </citation>
    <scope>NUCLEOTIDE SEQUENCE [LARGE SCALE GENOMIC DNA]</scope>
    <source>
        <strain evidence="5 6">SR1</strain>
    </source>
</reference>
<evidence type="ECO:0000259" key="4">
    <source>
        <dbReference type="Pfam" id="PF00127"/>
    </source>
</evidence>
<dbReference type="Pfam" id="PF00127">
    <property type="entry name" value="Copper-bind"/>
    <property type="match status" value="1"/>
</dbReference>
<protein>
    <submittedName>
        <fullName evidence="5">Plastocyanin</fullName>
    </submittedName>
</protein>
<dbReference type="GO" id="GO:0009055">
    <property type="term" value="F:electron transfer activity"/>
    <property type="evidence" value="ECO:0007669"/>
    <property type="project" value="InterPro"/>
</dbReference>
<dbReference type="SUPFAM" id="SSF49503">
    <property type="entry name" value="Cupredoxins"/>
    <property type="match status" value="1"/>
</dbReference>
<keyword evidence="6" id="KW-1185">Reference proteome</keyword>
<dbReference type="OrthoDB" id="4392at2157"/>
<keyword evidence="2" id="KW-0186">Copper</keyword>
<feature type="region of interest" description="Disordered" evidence="3">
    <location>
        <begin position="216"/>
        <end position="235"/>
    </location>
</feature>
<dbReference type="Proteomes" id="UP000028194">
    <property type="component" value="Chromosome"/>
</dbReference>
<gene>
    <name evidence="5" type="ORF">NTE_03534</name>
</gene>
<sequence>MVLAFAVLGALLYVSAIQTSGRIAHDSKAIPTEPKISQLQAIETAEKHLQSKVKGVQEIRLEFPLYNFSMQRYTSDPSYVEYIEKNNLRHGSLLSQVKEHPELLNLPLYFVHANGTLYSVNATGHTFEKVCEEPSFRCPLPVLAINASRDKLVYRVYITWPKPSIPTNEALYLVNAETGEITMNFVDAVLNRLPTPNVNFDNRTISQLYNELANPPQTTNIDIEQGASDQGANKGYSPKEIRVVLGTNNRVVWTNRDTVPESVVSDSGYIDELTGKKFESGLILPGGTFEFTFTKEGEYSYHAEPHPWMTGKISVVEGFA</sequence>
<dbReference type="AlphaFoldDB" id="A0A075MY27"/>
<dbReference type="GeneID" id="41599152"/>
<evidence type="ECO:0000256" key="1">
    <source>
        <dbReference type="ARBA" id="ARBA00022723"/>
    </source>
</evidence>
<keyword evidence="1" id="KW-0479">Metal-binding</keyword>
<feature type="compositionally biased region" description="Polar residues" evidence="3">
    <location>
        <begin position="216"/>
        <end position="231"/>
    </location>
</feature>
<dbReference type="KEGG" id="nev:NTE_03534"/>
<dbReference type="HOGENOM" id="CLU_867690_0_0_2"/>
<organism evidence="5 6">
    <name type="scientific">Candidatus Nitrososphaera evergladensis SR1</name>
    <dbReference type="NCBI Taxonomy" id="1459636"/>
    <lineage>
        <taxon>Archaea</taxon>
        <taxon>Nitrososphaerota</taxon>
        <taxon>Nitrososphaeria</taxon>
        <taxon>Nitrososphaerales</taxon>
        <taxon>Nitrososphaeraceae</taxon>
        <taxon>Nitrososphaera</taxon>
    </lineage>
</organism>
<dbReference type="PANTHER" id="PTHR36507">
    <property type="entry name" value="BLL1555 PROTEIN"/>
    <property type="match status" value="1"/>
</dbReference>
<dbReference type="RefSeq" id="WP_148701936.1">
    <property type="nucleotide sequence ID" value="NZ_CP007174.1"/>
</dbReference>
<dbReference type="EMBL" id="CP007174">
    <property type="protein sequence ID" value="AIF85562.1"/>
    <property type="molecule type" value="Genomic_DNA"/>
</dbReference>
<proteinExistence type="predicted"/>
<evidence type="ECO:0000313" key="5">
    <source>
        <dbReference type="EMBL" id="AIF85562.1"/>
    </source>
</evidence>
<name>A0A075MY27_9ARCH</name>
<dbReference type="GO" id="GO:0005507">
    <property type="term" value="F:copper ion binding"/>
    <property type="evidence" value="ECO:0007669"/>
    <property type="project" value="InterPro"/>
</dbReference>
<dbReference type="InterPro" id="IPR000923">
    <property type="entry name" value="BlueCu_1"/>
</dbReference>
<feature type="domain" description="Blue (type 1) copper" evidence="4">
    <location>
        <begin position="235"/>
        <end position="315"/>
    </location>
</feature>
<dbReference type="Gene3D" id="2.60.40.420">
    <property type="entry name" value="Cupredoxins - blue copper proteins"/>
    <property type="match status" value="1"/>
</dbReference>
<dbReference type="eggNOG" id="arCOG02926">
    <property type="taxonomic scope" value="Archaea"/>
</dbReference>
<evidence type="ECO:0000256" key="3">
    <source>
        <dbReference type="SAM" id="MobiDB-lite"/>
    </source>
</evidence>
<dbReference type="InterPro" id="IPR008972">
    <property type="entry name" value="Cupredoxin"/>
</dbReference>
<dbReference type="STRING" id="1459636.NTE_03534"/>
<dbReference type="PANTHER" id="PTHR36507:SF1">
    <property type="entry name" value="BLL1555 PROTEIN"/>
    <property type="match status" value="1"/>
</dbReference>
<evidence type="ECO:0000256" key="2">
    <source>
        <dbReference type="ARBA" id="ARBA00023008"/>
    </source>
</evidence>
<evidence type="ECO:0000313" key="6">
    <source>
        <dbReference type="Proteomes" id="UP000028194"/>
    </source>
</evidence>
<accession>A0A075MY27</accession>
<dbReference type="InterPro" id="IPR052721">
    <property type="entry name" value="ET_Amicyanin"/>
</dbReference>